<feature type="signal peptide" evidence="4">
    <location>
        <begin position="1"/>
        <end position="15"/>
    </location>
</feature>
<dbReference type="CDD" id="cd11073">
    <property type="entry name" value="CYP76-like"/>
    <property type="match status" value="1"/>
</dbReference>
<dbReference type="InterPro" id="IPR017972">
    <property type="entry name" value="Cyt_P450_CS"/>
</dbReference>
<keyword evidence="3" id="KW-0503">Monooxygenase</keyword>
<dbReference type="GO" id="GO:0005506">
    <property type="term" value="F:iron ion binding"/>
    <property type="evidence" value="ECO:0007669"/>
    <property type="project" value="InterPro"/>
</dbReference>
<reference evidence="5" key="1">
    <citation type="journal article" date="2022" name="Plant J.">
        <title>Strategies of tolerance reflected in two North American maple genomes.</title>
        <authorList>
            <person name="McEvoy S.L."/>
            <person name="Sezen U.U."/>
            <person name="Trouern-Trend A."/>
            <person name="McMahon S.M."/>
            <person name="Schaberg P.G."/>
            <person name="Yang J."/>
            <person name="Wegrzyn J.L."/>
            <person name="Swenson N.G."/>
        </authorList>
    </citation>
    <scope>NUCLEOTIDE SEQUENCE</scope>
    <source>
        <strain evidence="5">NS2018</strain>
    </source>
</reference>
<evidence type="ECO:0000313" key="5">
    <source>
        <dbReference type="EMBL" id="KAK0582615.1"/>
    </source>
</evidence>
<protein>
    <submittedName>
        <fullName evidence="5">Uncharacterized protein</fullName>
    </submittedName>
</protein>
<dbReference type="Gene3D" id="1.10.630.10">
    <property type="entry name" value="Cytochrome P450"/>
    <property type="match status" value="1"/>
</dbReference>
<dbReference type="EMBL" id="JAUESC010000384">
    <property type="protein sequence ID" value="KAK0582615.1"/>
    <property type="molecule type" value="Genomic_DNA"/>
</dbReference>
<keyword evidence="2 3" id="KW-0479">Metal-binding</keyword>
<keyword evidence="6" id="KW-1185">Reference proteome</keyword>
<organism evidence="5 6">
    <name type="scientific">Acer saccharum</name>
    <name type="common">Sugar maple</name>
    <dbReference type="NCBI Taxonomy" id="4024"/>
    <lineage>
        <taxon>Eukaryota</taxon>
        <taxon>Viridiplantae</taxon>
        <taxon>Streptophyta</taxon>
        <taxon>Embryophyta</taxon>
        <taxon>Tracheophyta</taxon>
        <taxon>Spermatophyta</taxon>
        <taxon>Magnoliopsida</taxon>
        <taxon>eudicotyledons</taxon>
        <taxon>Gunneridae</taxon>
        <taxon>Pentapetalae</taxon>
        <taxon>rosids</taxon>
        <taxon>malvids</taxon>
        <taxon>Sapindales</taxon>
        <taxon>Sapindaceae</taxon>
        <taxon>Hippocastanoideae</taxon>
        <taxon>Acereae</taxon>
        <taxon>Acer</taxon>
    </lineage>
</organism>
<comment type="similarity">
    <text evidence="1 3">Belongs to the cytochrome P450 family.</text>
</comment>
<dbReference type="PRINTS" id="PR00463">
    <property type="entry name" value="EP450I"/>
</dbReference>
<proteinExistence type="inferred from homology"/>
<sequence length="471" mass="52555">MDSLLLLLGLSFVLACIHFLTKSLALGTKKFVPINLPPGPRPFPVIGNILQLGKKPHQALAELSKTYGPIMSLKLGSITTIVISSPHIAKEALQTHDQALSSRTIPDGARILDHHKHSIAWLPVSAPWRNLRKVCATQMFTAQRLDATEAVRRKKVQELVDYVHESCRNGSVIDIGQAAFTTVMNSISNTLFSIDLAHYQSDLSQNFKKLVSDMMEEAGTPNIADYFPFLQSFDPQGIRKRITTSTGKLLNIFDENSSQLSLTSIKHLLLDLFVAGIDTTSSTIEWAMAELLQNPEKLTKAQTELRQLLGKGGLVQEFDINKLPYLQAVMKETLRLHPPAPFLVPHKAETEVEISSYVVPKTAQILVNVWAMGRDSSVWQNPTSFMPERFLESEIDVKGRDFELIPFGAGRRICPGLPLAQRMVHLKLASLLYSFDWKLAHDLKPEEMDMTEKFGLALHKSEPLLAIPIKV</sequence>
<feature type="binding site" description="axial binding residue" evidence="2">
    <location>
        <position position="414"/>
    </location>
    <ligand>
        <name>heme</name>
        <dbReference type="ChEBI" id="CHEBI:30413"/>
    </ligand>
    <ligandPart>
        <name>Fe</name>
        <dbReference type="ChEBI" id="CHEBI:18248"/>
    </ligandPart>
</feature>
<dbReference type="AlphaFoldDB" id="A0AA39S380"/>
<keyword evidence="3" id="KW-0560">Oxidoreductase</keyword>
<dbReference type="GO" id="GO:0016705">
    <property type="term" value="F:oxidoreductase activity, acting on paired donors, with incorporation or reduction of molecular oxygen"/>
    <property type="evidence" value="ECO:0007669"/>
    <property type="project" value="InterPro"/>
</dbReference>
<comment type="caution">
    <text evidence="5">The sequence shown here is derived from an EMBL/GenBank/DDBJ whole genome shotgun (WGS) entry which is preliminary data.</text>
</comment>
<evidence type="ECO:0000256" key="2">
    <source>
        <dbReference type="PIRSR" id="PIRSR602401-1"/>
    </source>
</evidence>
<dbReference type="GO" id="GO:0004497">
    <property type="term" value="F:monooxygenase activity"/>
    <property type="evidence" value="ECO:0007669"/>
    <property type="project" value="UniProtKB-KW"/>
</dbReference>
<evidence type="ECO:0000256" key="4">
    <source>
        <dbReference type="SAM" id="SignalP"/>
    </source>
</evidence>
<dbReference type="FunFam" id="1.10.630.10:FF:000163">
    <property type="entry name" value="Geraniol 8-hydroxylase"/>
    <property type="match status" value="1"/>
</dbReference>
<keyword evidence="4" id="KW-0732">Signal</keyword>
<dbReference type="Pfam" id="PF00067">
    <property type="entry name" value="p450"/>
    <property type="match status" value="2"/>
</dbReference>
<dbReference type="InterPro" id="IPR036396">
    <property type="entry name" value="Cyt_P450_sf"/>
</dbReference>
<dbReference type="PANTHER" id="PTHR47950:SF44">
    <property type="entry name" value="CYTOCHROME P450, FAMILY 76, SUBFAMILY C, POLYPEPTIDE 5-RELATED"/>
    <property type="match status" value="1"/>
</dbReference>
<dbReference type="InterPro" id="IPR002401">
    <property type="entry name" value="Cyt_P450_E_grp-I"/>
</dbReference>
<evidence type="ECO:0000313" key="6">
    <source>
        <dbReference type="Proteomes" id="UP001168877"/>
    </source>
</evidence>
<dbReference type="PROSITE" id="PS00086">
    <property type="entry name" value="CYTOCHROME_P450"/>
    <property type="match status" value="1"/>
</dbReference>
<dbReference type="InterPro" id="IPR001128">
    <property type="entry name" value="Cyt_P450"/>
</dbReference>
<name>A0AA39S380_ACESA</name>
<gene>
    <name evidence="5" type="ORF">LWI29_027665</name>
</gene>
<dbReference type="Proteomes" id="UP001168877">
    <property type="component" value="Unassembled WGS sequence"/>
</dbReference>
<comment type="cofactor">
    <cofactor evidence="2">
        <name>heme</name>
        <dbReference type="ChEBI" id="CHEBI:30413"/>
    </cofactor>
</comment>
<dbReference type="PANTHER" id="PTHR47950">
    <property type="entry name" value="CYTOCHROME P450, FAMILY 76, SUBFAMILY C, POLYPEPTIDE 5-RELATED"/>
    <property type="match status" value="1"/>
</dbReference>
<evidence type="ECO:0000256" key="1">
    <source>
        <dbReference type="ARBA" id="ARBA00010617"/>
    </source>
</evidence>
<accession>A0AA39S380</accession>
<reference evidence="5" key="2">
    <citation type="submission" date="2023-06" db="EMBL/GenBank/DDBJ databases">
        <authorList>
            <person name="Swenson N.G."/>
            <person name="Wegrzyn J.L."/>
            <person name="Mcevoy S.L."/>
        </authorList>
    </citation>
    <scope>NUCLEOTIDE SEQUENCE</scope>
    <source>
        <strain evidence="5">NS2018</strain>
        <tissue evidence="5">Leaf</tissue>
    </source>
</reference>
<keyword evidence="2 3" id="KW-0349">Heme</keyword>
<feature type="chain" id="PRO_5041210990" evidence="4">
    <location>
        <begin position="16"/>
        <end position="471"/>
    </location>
</feature>
<dbReference type="PRINTS" id="PR00385">
    <property type="entry name" value="P450"/>
</dbReference>
<dbReference type="SUPFAM" id="SSF48264">
    <property type="entry name" value="Cytochrome P450"/>
    <property type="match status" value="1"/>
</dbReference>
<dbReference type="GO" id="GO:0020037">
    <property type="term" value="F:heme binding"/>
    <property type="evidence" value="ECO:0007669"/>
    <property type="project" value="InterPro"/>
</dbReference>
<evidence type="ECO:0000256" key="3">
    <source>
        <dbReference type="RuleBase" id="RU000461"/>
    </source>
</evidence>
<keyword evidence="2 3" id="KW-0408">Iron</keyword>